<feature type="transmembrane region" description="Helical" evidence="1">
    <location>
        <begin position="111"/>
        <end position="127"/>
    </location>
</feature>
<dbReference type="KEGG" id="huw:FPZ11_17655"/>
<accession>A0A5B8M9I7</accession>
<name>A0A5B8M9I7_9MICO</name>
<keyword evidence="3" id="KW-1185">Reference proteome</keyword>
<feature type="transmembrane region" description="Helical" evidence="1">
    <location>
        <begin position="78"/>
        <end position="99"/>
    </location>
</feature>
<protein>
    <submittedName>
        <fullName evidence="2">Uncharacterized protein</fullName>
    </submittedName>
</protein>
<dbReference type="EMBL" id="CP042305">
    <property type="protein sequence ID" value="QDZ16335.1"/>
    <property type="molecule type" value="Genomic_DNA"/>
</dbReference>
<keyword evidence="1" id="KW-0812">Transmembrane</keyword>
<gene>
    <name evidence="2" type="ORF">FPZ11_17655</name>
</gene>
<evidence type="ECO:0000313" key="2">
    <source>
        <dbReference type="EMBL" id="QDZ16335.1"/>
    </source>
</evidence>
<organism evidence="2 3">
    <name type="scientific">Humibacter ginsenosidimutans</name>
    <dbReference type="NCBI Taxonomy" id="2599293"/>
    <lineage>
        <taxon>Bacteria</taxon>
        <taxon>Bacillati</taxon>
        <taxon>Actinomycetota</taxon>
        <taxon>Actinomycetes</taxon>
        <taxon>Micrococcales</taxon>
        <taxon>Microbacteriaceae</taxon>
        <taxon>Humibacter</taxon>
    </lineage>
</organism>
<reference evidence="2 3" key="1">
    <citation type="submission" date="2019-07" db="EMBL/GenBank/DDBJ databases">
        <title>Full genome sequence of Humibacter sp. WJ7-1.</title>
        <authorList>
            <person name="Im W.-T."/>
        </authorList>
    </citation>
    <scope>NUCLEOTIDE SEQUENCE [LARGE SCALE GENOMIC DNA]</scope>
    <source>
        <strain evidence="2 3">WJ7-1</strain>
    </source>
</reference>
<feature type="transmembrane region" description="Helical" evidence="1">
    <location>
        <begin position="133"/>
        <end position="150"/>
    </location>
</feature>
<feature type="transmembrane region" description="Helical" evidence="1">
    <location>
        <begin position="20"/>
        <end position="38"/>
    </location>
</feature>
<evidence type="ECO:0000313" key="3">
    <source>
        <dbReference type="Proteomes" id="UP000320216"/>
    </source>
</evidence>
<keyword evidence="1" id="KW-1133">Transmembrane helix</keyword>
<dbReference type="Proteomes" id="UP000320216">
    <property type="component" value="Chromosome"/>
</dbReference>
<feature type="transmembrane region" description="Helical" evidence="1">
    <location>
        <begin position="50"/>
        <end position="72"/>
    </location>
</feature>
<evidence type="ECO:0000256" key="1">
    <source>
        <dbReference type="SAM" id="Phobius"/>
    </source>
</evidence>
<dbReference type="RefSeq" id="WP_146322339.1">
    <property type="nucleotide sequence ID" value="NZ_CP042305.1"/>
</dbReference>
<proteinExistence type="predicted"/>
<feature type="transmembrane region" description="Helical" evidence="1">
    <location>
        <begin position="162"/>
        <end position="187"/>
    </location>
</feature>
<dbReference type="AlphaFoldDB" id="A0A5B8M9I7"/>
<keyword evidence="1" id="KW-0472">Membrane</keyword>
<sequence length="386" mass="40889">MTGVLLDKAPIAVDPIGAAGAWMLTPIVSAIALGYAVLQSTMHRSEIVHPELMVVAVCVLACSGLVLSVAAHPSFARLSAAAAACIVGGSVLAAVLSELAIWGHNRLVQDDWGQIGVGLIVLGLLWLRPPREALALGVVGAIVVGVMAASQRGTLHITNTPYVYAVVAAMPVLLLTAVTVTSGAVIVRTSSDWLLSARSSLAGLEPELRMLERDSLHRAQLAELRHATLPLLASIAERGEITPSDIEAAARVSAQLRERAVGELRVTWLDDLLAATGMPPHAARDLDRLAAHVPERERAAVTACLIELVRIRAIDPSSASIAVVRAPSADDSERSRFEVQARLAADWRSVRRTARPFVSVLRSLSGDAAISRNDTTMKMRFGFVPA</sequence>
<dbReference type="OrthoDB" id="5124052at2"/>